<comment type="similarity">
    <text evidence="1">Belongs to the cytochrome P450 family.</text>
</comment>
<evidence type="ECO:0000256" key="4">
    <source>
        <dbReference type="ARBA" id="ARBA00023004"/>
    </source>
</evidence>
<evidence type="ECO:0000256" key="6">
    <source>
        <dbReference type="SAM" id="MobiDB-lite"/>
    </source>
</evidence>
<dbReference type="GO" id="GO:0005506">
    <property type="term" value="F:iron ion binding"/>
    <property type="evidence" value="ECO:0007669"/>
    <property type="project" value="InterPro"/>
</dbReference>
<feature type="binding site" description="axial binding residue" evidence="5">
    <location>
        <position position="444"/>
    </location>
    <ligand>
        <name>heme</name>
        <dbReference type="ChEBI" id="CHEBI:30413"/>
    </ligand>
    <ligandPart>
        <name>Fe</name>
        <dbReference type="ChEBI" id="CHEBI:18248"/>
    </ligandPart>
</feature>
<dbReference type="GO" id="GO:0020037">
    <property type="term" value="F:heme binding"/>
    <property type="evidence" value="ECO:0007669"/>
    <property type="project" value="InterPro"/>
</dbReference>
<dbReference type="EMBL" id="MU839832">
    <property type="protein sequence ID" value="KAK1756450.1"/>
    <property type="molecule type" value="Genomic_DNA"/>
</dbReference>
<dbReference type="Gene3D" id="1.10.630.10">
    <property type="entry name" value="Cytochrome P450"/>
    <property type="match status" value="1"/>
</dbReference>
<proteinExistence type="inferred from homology"/>
<comment type="cofactor">
    <cofactor evidence="5">
        <name>heme</name>
        <dbReference type="ChEBI" id="CHEBI:30413"/>
    </cofactor>
</comment>
<evidence type="ECO:0000256" key="1">
    <source>
        <dbReference type="ARBA" id="ARBA00010617"/>
    </source>
</evidence>
<dbReference type="InterPro" id="IPR001128">
    <property type="entry name" value="Cyt_P450"/>
</dbReference>
<keyword evidence="8" id="KW-1185">Reference proteome</keyword>
<dbReference type="PANTHER" id="PTHR46300:SF8">
    <property type="entry name" value="CYTOCHROME P450 2E1"/>
    <property type="match status" value="1"/>
</dbReference>
<organism evidence="7 8">
    <name type="scientific">Echria macrotheca</name>
    <dbReference type="NCBI Taxonomy" id="438768"/>
    <lineage>
        <taxon>Eukaryota</taxon>
        <taxon>Fungi</taxon>
        <taxon>Dikarya</taxon>
        <taxon>Ascomycota</taxon>
        <taxon>Pezizomycotina</taxon>
        <taxon>Sordariomycetes</taxon>
        <taxon>Sordariomycetidae</taxon>
        <taxon>Sordariales</taxon>
        <taxon>Schizotheciaceae</taxon>
        <taxon>Echria</taxon>
    </lineage>
</organism>
<dbReference type="InterPro" id="IPR002401">
    <property type="entry name" value="Cyt_P450_E_grp-I"/>
</dbReference>
<keyword evidence="4 5" id="KW-0408">Iron</keyword>
<evidence type="ECO:0000256" key="5">
    <source>
        <dbReference type="PIRSR" id="PIRSR602401-1"/>
    </source>
</evidence>
<dbReference type="PRINTS" id="PR00463">
    <property type="entry name" value="EP450I"/>
</dbReference>
<dbReference type="GO" id="GO:0016705">
    <property type="term" value="F:oxidoreductase activity, acting on paired donors, with incorporation or reduction of molecular oxygen"/>
    <property type="evidence" value="ECO:0007669"/>
    <property type="project" value="InterPro"/>
</dbReference>
<gene>
    <name evidence="7" type="ORF">QBC47DRAFT_460270</name>
</gene>
<keyword evidence="5" id="KW-0349">Heme</keyword>
<keyword evidence="3" id="KW-0560">Oxidoreductase</keyword>
<keyword evidence="2 5" id="KW-0479">Metal-binding</keyword>
<feature type="region of interest" description="Disordered" evidence="6">
    <location>
        <begin position="566"/>
        <end position="587"/>
    </location>
</feature>
<comment type="caution">
    <text evidence="7">The sequence shown here is derived from an EMBL/GenBank/DDBJ whole genome shotgun (WGS) entry which is preliminary data.</text>
</comment>
<dbReference type="Pfam" id="PF00067">
    <property type="entry name" value="p450"/>
    <property type="match status" value="1"/>
</dbReference>
<dbReference type="GO" id="GO:0004497">
    <property type="term" value="F:monooxygenase activity"/>
    <property type="evidence" value="ECO:0007669"/>
    <property type="project" value="InterPro"/>
</dbReference>
<dbReference type="InterPro" id="IPR036396">
    <property type="entry name" value="Cyt_P450_sf"/>
</dbReference>
<dbReference type="AlphaFoldDB" id="A0AAJ0FCS8"/>
<dbReference type="InterPro" id="IPR050364">
    <property type="entry name" value="Cytochrome_P450_fung"/>
</dbReference>
<dbReference type="PRINTS" id="PR00385">
    <property type="entry name" value="P450"/>
</dbReference>
<sequence length="617" mass="70075">MACVLLFLVAIGIAWVGVNKFLQRKRLPPGVKRLPGPMGLPYIGRVHDIPEKGSWLKFYEWSKTYGPIYQTKIFGTVHVWISSEQIAHDLLSRRAVIYSDRPMIPNLPDNRTSGDYLALLGKTDTWKRQRKLCNHLMHTSALASLHGYPSLERDRFLYMMWHAPEQYIEWVEQFTSRTVSRLSWGSAHPAQVLRHTTFGLLETISPSGALPNLISVLRHVPAAISPWKKKEAKRHALEAELFRANVGFVKDMVERDRAEPSFIRTFLETKKGVAESKGKRKEGEVDEAMRVVGLMAIAGALTIGSPIQSYLLAMCHYPEWQLKLQNEIDSVLGDGRCPQWEDREKLPTLRAVVKEVIRWRPPVPTGIPHAVEKDDVWNGYFIPAGATIHALEWSITRDETTYPDAETFNPGRWLDPSFPTFRAPLTQYPNLSGFSQFGFGRRTCQGIPIVEQDLFLAMGGLAWAFGIRKRRDRATGAEVPVHWNDYTPLLIAKPSRFEFDLVPRDEGKRARMREMYAASREMDDKEKGETSGYPFSEYPVDVEEKMVGGDEVESESDHDVLITVRDSSPEPGMMSYRDESSSCSDSDSLEFFGGEGMRNGWKRSVVEGDVPGAWRWA</sequence>
<protein>
    <recommendedName>
        <fullName evidence="9">Cytochrome P450</fullName>
    </recommendedName>
</protein>
<accession>A0AAJ0FCS8</accession>
<dbReference type="CDD" id="cd11065">
    <property type="entry name" value="CYP64-like"/>
    <property type="match status" value="1"/>
</dbReference>
<evidence type="ECO:0000313" key="8">
    <source>
        <dbReference type="Proteomes" id="UP001239445"/>
    </source>
</evidence>
<name>A0AAJ0FCS8_9PEZI</name>
<dbReference type="Proteomes" id="UP001239445">
    <property type="component" value="Unassembled WGS sequence"/>
</dbReference>
<dbReference type="SUPFAM" id="SSF48264">
    <property type="entry name" value="Cytochrome P450"/>
    <property type="match status" value="1"/>
</dbReference>
<evidence type="ECO:0000256" key="3">
    <source>
        <dbReference type="ARBA" id="ARBA00023002"/>
    </source>
</evidence>
<reference evidence="7" key="1">
    <citation type="submission" date="2023-06" db="EMBL/GenBank/DDBJ databases">
        <title>Genome-scale phylogeny and comparative genomics of the fungal order Sordariales.</title>
        <authorList>
            <consortium name="Lawrence Berkeley National Laboratory"/>
            <person name="Hensen N."/>
            <person name="Bonometti L."/>
            <person name="Westerberg I."/>
            <person name="Brannstrom I.O."/>
            <person name="Guillou S."/>
            <person name="Cros-Aarteil S."/>
            <person name="Calhoun S."/>
            <person name="Haridas S."/>
            <person name="Kuo A."/>
            <person name="Mondo S."/>
            <person name="Pangilinan J."/>
            <person name="Riley R."/>
            <person name="Labutti K."/>
            <person name="Andreopoulos B."/>
            <person name="Lipzen A."/>
            <person name="Chen C."/>
            <person name="Yanf M."/>
            <person name="Daum C."/>
            <person name="Ng V."/>
            <person name="Clum A."/>
            <person name="Steindorff A."/>
            <person name="Ohm R."/>
            <person name="Martin F."/>
            <person name="Silar P."/>
            <person name="Natvig D."/>
            <person name="Lalanne C."/>
            <person name="Gautier V."/>
            <person name="Ament-Velasquez S.L."/>
            <person name="Kruys A."/>
            <person name="Hutchinson M.I."/>
            <person name="Powell A.J."/>
            <person name="Barry K."/>
            <person name="Miller A.N."/>
            <person name="Grigoriev I.V."/>
            <person name="Debuchy R."/>
            <person name="Gladieux P."/>
            <person name="Thoren M.H."/>
            <person name="Johannesson H."/>
        </authorList>
    </citation>
    <scope>NUCLEOTIDE SEQUENCE</scope>
    <source>
        <strain evidence="7">PSN4</strain>
    </source>
</reference>
<evidence type="ECO:0008006" key="9">
    <source>
        <dbReference type="Google" id="ProtNLM"/>
    </source>
</evidence>
<evidence type="ECO:0000256" key="2">
    <source>
        <dbReference type="ARBA" id="ARBA00022723"/>
    </source>
</evidence>
<dbReference type="PANTHER" id="PTHR46300">
    <property type="entry name" value="P450, PUTATIVE (EUROFUNG)-RELATED-RELATED"/>
    <property type="match status" value="1"/>
</dbReference>
<evidence type="ECO:0000313" key="7">
    <source>
        <dbReference type="EMBL" id="KAK1756450.1"/>
    </source>
</evidence>